<feature type="compositionally biased region" description="Pro residues" evidence="6">
    <location>
        <begin position="522"/>
        <end position="531"/>
    </location>
</feature>
<evidence type="ECO:0000313" key="9">
    <source>
        <dbReference type="Proteomes" id="UP001597182"/>
    </source>
</evidence>
<dbReference type="SFLD" id="SFLDG01082">
    <property type="entry name" value="B12-binding_domain_containing"/>
    <property type="match status" value="1"/>
</dbReference>
<keyword evidence="3" id="KW-0479">Metal-binding</keyword>
<dbReference type="Proteomes" id="UP001597182">
    <property type="component" value="Unassembled WGS sequence"/>
</dbReference>
<dbReference type="InterPro" id="IPR051198">
    <property type="entry name" value="BchE-like"/>
</dbReference>
<accession>A0ABW3VIG2</accession>
<proteinExistence type="predicted"/>
<keyword evidence="2" id="KW-0949">S-adenosyl-L-methionine</keyword>
<dbReference type="SFLD" id="SFLDS00029">
    <property type="entry name" value="Radical_SAM"/>
    <property type="match status" value="1"/>
</dbReference>
<sequence>MRVGVLDVLGPPARRPVDVGYQVLITKQYASITPQAISVWCRRMGHSVHYATYYGVGRPDRLLPDDLDVVFVSCYTQVSHLAYALAKIYRAAGVRTVIGGPHARAFPVDCLRFFDLVVGECDPELIADIIAGQFDPGSIVTSEQPFDDVPTVEERMPEIRASAFFLGRRPLMLSAVPMLASTGCPYRCDFCIDWNSTYRPLSADRLAADLRYLSTHLPGRLVVFHDPNFAVKFDEVFATLEAQPAAGRPPYIIESSLTVLRGDRPRRLRETNCAMVAPGVESWTDYSNKAGVGRTAGMEKVEKVAAHFAELAENVPYLQANFMFGLDTDQGDEPVELTKRFMDLAPFAFPTINIPVPFGGTPLHRDLTSSGRILTEMPFSFYYAPYLVTTIKNYDPVTYYEKLVDLYSHASSPQMLRRRLAGTTHRAIRYVHRARTAGFRADVRSFRHILGMLRSDPAFLAFHEGRSSSLPEYYRHLGDRMLGRYTELLSPADRTPDLSPAPTPQAATIPLTIEPRATQLSPFPPPDLSGR</sequence>
<evidence type="ECO:0000259" key="7">
    <source>
        <dbReference type="SMART" id="SM00729"/>
    </source>
</evidence>
<evidence type="ECO:0000256" key="4">
    <source>
        <dbReference type="ARBA" id="ARBA00023004"/>
    </source>
</evidence>
<gene>
    <name evidence="8" type="ORF">ACFQ34_15280</name>
</gene>
<dbReference type="SMART" id="SM00729">
    <property type="entry name" value="Elp3"/>
    <property type="match status" value="1"/>
</dbReference>
<evidence type="ECO:0000256" key="1">
    <source>
        <dbReference type="ARBA" id="ARBA00001966"/>
    </source>
</evidence>
<comment type="cofactor">
    <cofactor evidence="1">
        <name>[4Fe-4S] cluster</name>
        <dbReference type="ChEBI" id="CHEBI:49883"/>
    </cofactor>
</comment>
<dbReference type="RefSeq" id="WP_013672598.1">
    <property type="nucleotide sequence ID" value="NZ_BAABKS010000085.1"/>
</dbReference>
<dbReference type="InterPro" id="IPR006638">
    <property type="entry name" value="Elp3/MiaA/NifB-like_rSAM"/>
</dbReference>
<evidence type="ECO:0000256" key="6">
    <source>
        <dbReference type="SAM" id="MobiDB-lite"/>
    </source>
</evidence>
<dbReference type="InterPro" id="IPR058240">
    <property type="entry name" value="rSAM_sf"/>
</dbReference>
<feature type="region of interest" description="Disordered" evidence="6">
    <location>
        <begin position="491"/>
        <end position="531"/>
    </location>
</feature>
<evidence type="ECO:0000256" key="3">
    <source>
        <dbReference type="ARBA" id="ARBA00022723"/>
    </source>
</evidence>
<keyword evidence="9" id="KW-1185">Reference proteome</keyword>
<dbReference type="Pfam" id="PF04055">
    <property type="entry name" value="Radical_SAM"/>
    <property type="match status" value="1"/>
</dbReference>
<comment type="caution">
    <text evidence="8">The sequence shown here is derived from an EMBL/GenBank/DDBJ whole genome shotgun (WGS) entry which is preliminary data.</text>
</comment>
<protein>
    <submittedName>
        <fullName evidence="8">B12-binding domain-containing radical SAM protein</fullName>
    </submittedName>
</protein>
<evidence type="ECO:0000256" key="2">
    <source>
        <dbReference type="ARBA" id="ARBA00022691"/>
    </source>
</evidence>
<dbReference type="PANTHER" id="PTHR43409">
    <property type="entry name" value="ANAEROBIC MAGNESIUM-PROTOPORPHYRIN IX MONOMETHYL ESTER CYCLASE-RELATED"/>
    <property type="match status" value="1"/>
</dbReference>
<dbReference type="Gene3D" id="3.40.50.280">
    <property type="entry name" value="Cobalamin-binding domain"/>
    <property type="match status" value="1"/>
</dbReference>
<keyword evidence="4" id="KW-0408">Iron</keyword>
<dbReference type="EMBL" id="JBHTMB010000137">
    <property type="protein sequence ID" value="MFD1234651.1"/>
    <property type="molecule type" value="Genomic_DNA"/>
</dbReference>
<feature type="domain" description="Elp3/MiaA/NifB-like radical SAM core" evidence="7">
    <location>
        <begin position="174"/>
        <end position="378"/>
    </location>
</feature>
<organism evidence="8 9">
    <name type="scientific">Pseudonocardia benzenivorans</name>
    <dbReference type="NCBI Taxonomy" id="228005"/>
    <lineage>
        <taxon>Bacteria</taxon>
        <taxon>Bacillati</taxon>
        <taxon>Actinomycetota</taxon>
        <taxon>Actinomycetes</taxon>
        <taxon>Pseudonocardiales</taxon>
        <taxon>Pseudonocardiaceae</taxon>
        <taxon>Pseudonocardia</taxon>
    </lineage>
</organism>
<dbReference type="PANTHER" id="PTHR43409:SF7">
    <property type="entry name" value="BLL1977 PROTEIN"/>
    <property type="match status" value="1"/>
</dbReference>
<dbReference type="SUPFAM" id="SSF102114">
    <property type="entry name" value="Radical SAM enzymes"/>
    <property type="match status" value="1"/>
</dbReference>
<keyword evidence="5" id="KW-0411">Iron-sulfur</keyword>
<evidence type="ECO:0000313" key="8">
    <source>
        <dbReference type="EMBL" id="MFD1234651.1"/>
    </source>
</evidence>
<dbReference type="InterPro" id="IPR007197">
    <property type="entry name" value="rSAM"/>
</dbReference>
<evidence type="ECO:0000256" key="5">
    <source>
        <dbReference type="ARBA" id="ARBA00023014"/>
    </source>
</evidence>
<reference evidence="9" key="1">
    <citation type="journal article" date="2019" name="Int. J. Syst. Evol. Microbiol.">
        <title>The Global Catalogue of Microorganisms (GCM) 10K type strain sequencing project: providing services to taxonomists for standard genome sequencing and annotation.</title>
        <authorList>
            <consortium name="The Broad Institute Genomics Platform"/>
            <consortium name="The Broad Institute Genome Sequencing Center for Infectious Disease"/>
            <person name="Wu L."/>
            <person name="Ma J."/>
        </authorList>
    </citation>
    <scope>NUCLEOTIDE SEQUENCE [LARGE SCALE GENOMIC DNA]</scope>
    <source>
        <strain evidence="9">CCUG 49018</strain>
    </source>
</reference>
<name>A0ABW3VIG2_9PSEU</name>